<protein>
    <submittedName>
        <fullName evidence="2">CRISPR-associated protein, Cse4 family</fullName>
    </submittedName>
</protein>
<feature type="region of interest" description="Disordered" evidence="1">
    <location>
        <begin position="16"/>
        <end position="35"/>
    </location>
</feature>
<sequence length="388" mass="41859">MSRTILDVHILHTVPPSNINRDDSGSPKTATYGGVRRARVSSQSWKRAVRLAFRRTLDDSQLGERTKRIGEAIAARIADLDPELKDRASALAADVLKASGLVKKEAAAKKETAKKGKSEAAANSDVESGYLMFLSHRQQENLARAAIDAERTGEKLDTKQLQKLADADHSIDIAMFGRMLADVPDLNVDAAVQVAHALSVHAVDNEFDYYTAVDDRKHDNQETGAGMIGTIEFNSATLYRYATIDVDRLNETLGDADATREAVTAFLQAFVTSMPSGKQNTFANGTRPDAVMVRLRDTQSVNLVGAFEEPVRERQLGDRSGMVAEAARKLADYTTEIEETYGDPAVAAWVTHVGSRTAALAPLGEVLPLPGLVSAVGTTVADRLGTPA</sequence>
<reference evidence="2 3" key="1">
    <citation type="submission" date="2016-06" db="EMBL/GenBank/DDBJ databases">
        <authorList>
            <person name="Kjaerup R.B."/>
            <person name="Dalgaard T.S."/>
            <person name="Juul-Madsen H.R."/>
        </authorList>
    </citation>
    <scope>NUCLEOTIDE SEQUENCE [LARGE SCALE GENOMIC DNA]</scope>
    <source>
        <strain evidence="2 3">DSM 45626</strain>
    </source>
</reference>
<evidence type="ECO:0000313" key="3">
    <source>
        <dbReference type="Proteomes" id="UP000199375"/>
    </source>
</evidence>
<dbReference type="Pfam" id="PF09344">
    <property type="entry name" value="Cas_CT1975"/>
    <property type="match status" value="1"/>
</dbReference>
<dbReference type="RefSeq" id="WP_091282960.1">
    <property type="nucleotide sequence ID" value="NZ_FMCW01000021.1"/>
</dbReference>
<dbReference type="Proteomes" id="UP000199375">
    <property type="component" value="Unassembled WGS sequence"/>
</dbReference>
<gene>
    <name evidence="2" type="ORF">GA0070558_12138</name>
</gene>
<name>A0A1C4X2D0_9ACTN</name>
<dbReference type="InterPro" id="IPR010148">
    <property type="entry name" value="CRISPR-assoc_prot_CT1975"/>
</dbReference>
<evidence type="ECO:0000313" key="2">
    <source>
        <dbReference type="EMBL" id="SCF02610.1"/>
    </source>
</evidence>
<dbReference type="AlphaFoldDB" id="A0A1C4X2D0"/>
<organism evidence="2 3">
    <name type="scientific">Micromonospora haikouensis</name>
    <dbReference type="NCBI Taxonomy" id="686309"/>
    <lineage>
        <taxon>Bacteria</taxon>
        <taxon>Bacillati</taxon>
        <taxon>Actinomycetota</taxon>
        <taxon>Actinomycetes</taxon>
        <taxon>Micromonosporales</taxon>
        <taxon>Micromonosporaceae</taxon>
        <taxon>Micromonospora</taxon>
    </lineage>
</organism>
<dbReference type="NCBIfam" id="TIGR01869">
    <property type="entry name" value="casC_Cse4"/>
    <property type="match status" value="1"/>
</dbReference>
<evidence type="ECO:0000256" key="1">
    <source>
        <dbReference type="SAM" id="MobiDB-lite"/>
    </source>
</evidence>
<accession>A0A1C4X2D0</accession>
<proteinExistence type="predicted"/>
<dbReference type="EMBL" id="FMCW01000021">
    <property type="protein sequence ID" value="SCF02610.1"/>
    <property type="molecule type" value="Genomic_DNA"/>
</dbReference>